<sequence length="271" mass="29633">MNAENRGSGRDRPEIRARSGSLIDLSAPIVPSPPETPALWRTDIDYLDHAGGAAEAQALFGVPPRLLRDGEGWARETFTSFGTHNSTHVDAPWHYNSTVGGERAQTIDELPLDWFFGPGVVVDFTDKADGEAVTADEMSRAIDEAGHELRERDIVLVRTGRDAFYGDPEYASMGPGVTAEATRWLFERGVRVMGIDAWGWDRPLHLQAEEAIGRDESGIFWEAHQADLPYSQIERLVNLGSLPPTGFRVACFPLRLAGASAAPARVVGILD</sequence>
<dbReference type="RefSeq" id="WP_166397803.1">
    <property type="nucleotide sequence ID" value="NZ_CP045121.1"/>
</dbReference>
<dbReference type="PANTHER" id="PTHR31118:SF12">
    <property type="entry name" value="CYCLASE-LIKE PROTEIN 2"/>
    <property type="match status" value="1"/>
</dbReference>
<dbReference type="EMBL" id="CP045121">
    <property type="protein sequence ID" value="QIN80127.1"/>
    <property type="molecule type" value="Genomic_DNA"/>
</dbReference>
<accession>A0A6G8Q1D4</accession>
<keyword evidence="2" id="KW-1185">Reference proteome</keyword>
<dbReference type="GO" id="GO:0004061">
    <property type="term" value="F:arylformamidase activity"/>
    <property type="evidence" value="ECO:0007669"/>
    <property type="project" value="InterPro"/>
</dbReference>
<dbReference type="InterPro" id="IPR037175">
    <property type="entry name" value="KFase_sf"/>
</dbReference>
<protein>
    <submittedName>
        <fullName evidence="1">Cyclase family protein</fullName>
    </submittedName>
</protein>
<dbReference type="Gene3D" id="3.50.30.50">
    <property type="entry name" value="Putative cyclase"/>
    <property type="match status" value="1"/>
</dbReference>
<proteinExistence type="predicted"/>
<evidence type="ECO:0000313" key="2">
    <source>
        <dbReference type="Proteomes" id="UP000502706"/>
    </source>
</evidence>
<organism evidence="1 2">
    <name type="scientific">Rubrobacter marinus</name>
    <dbReference type="NCBI Taxonomy" id="2653852"/>
    <lineage>
        <taxon>Bacteria</taxon>
        <taxon>Bacillati</taxon>
        <taxon>Actinomycetota</taxon>
        <taxon>Rubrobacteria</taxon>
        <taxon>Rubrobacterales</taxon>
        <taxon>Rubrobacteraceae</taxon>
        <taxon>Rubrobacter</taxon>
    </lineage>
</organism>
<reference evidence="1 2" key="1">
    <citation type="submission" date="2019-10" db="EMBL/GenBank/DDBJ databases">
        <title>Rubrobacter sp nov SCSIO 52915 isolated from a deep-sea sediment in the South China Sea.</title>
        <authorList>
            <person name="Chen R.W."/>
        </authorList>
    </citation>
    <scope>NUCLEOTIDE SEQUENCE [LARGE SCALE GENOMIC DNA]</scope>
    <source>
        <strain evidence="1 2">SCSIO 52915</strain>
    </source>
</reference>
<dbReference type="InterPro" id="IPR007325">
    <property type="entry name" value="KFase/CYL"/>
</dbReference>
<dbReference type="SUPFAM" id="SSF102198">
    <property type="entry name" value="Putative cyclase"/>
    <property type="match status" value="1"/>
</dbReference>
<dbReference type="PANTHER" id="PTHR31118">
    <property type="entry name" value="CYCLASE-LIKE PROTEIN 2"/>
    <property type="match status" value="1"/>
</dbReference>
<dbReference type="Proteomes" id="UP000502706">
    <property type="component" value="Chromosome"/>
</dbReference>
<dbReference type="KEGG" id="rmar:GBA65_18170"/>
<dbReference type="GO" id="GO:0019441">
    <property type="term" value="P:L-tryptophan catabolic process to kynurenine"/>
    <property type="evidence" value="ECO:0007669"/>
    <property type="project" value="InterPro"/>
</dbReference>
<name>A0A6G8Q1D4_9ACTN</name>
<gene>
    <name evidence="1" type="ORF">GBA65_18170</name>
</gene>
<evidence type="ECO:0000313" key="1">
    <source>
        <dbReference type="EMBL" id="QIN80127.1"/>
    </source>
</evidence>
<dbReference type="AlphaFoldDB" id="A0A6G8Q1D4"/>
<dbReference type="Pfam" id="PF04199">
    <property type="entry name" value="Cyclase"/>
    <property type="match status" value="1"/>
</dbReference>